<dbReference type="Proteomes" id="UP000579153">
    <property type="component" value="Unassembled WGS sequence"/>
</dbReference>
<dbReference type="Gene3D" id="1.20.910.10">
    <property type="entry name" value="Heme oxygenase-like"/>
    <property type="match status" value="1"/>
</dbReference>
<reference evidence="1 2" key="1">
    <citation type="submission" date="2020-08" db="EMBL/GenBank/DDBJ databases">
        <title>Sequencing the genomes of 1000 actinobacteria strains.</title>
        <authorList>
            <person name="Klenk H.-P."/>
        </authorList>
    </citation>
    <scope>NUCLEOTIDE SEQUENCE [LARGE SCALE GENOMIC DNA]</scope>
    <source>
        <strain evidence="1 2">DSM 45507</strain>
    </source>
</reference>
<dbReference type="InterPro" id="IPR016084">
    <property type="entry name" value="Haem_Oase-like_multi-hlx"/>
</dbReference>
<dbReference type="SUPFAM" id="SSF48613">
    <property type="entry name" value="Heme oxygenase-like"/>
    <property type="match status" value="1"/>
</dbReference>
<proteinExistence type="predicted"/>
<name>A0A7W9G8P4_9ACTN</name>
<dbReference type="Pfam" id="PF14518">
    <property type="entry name" value="Haem_oxygenas_2"/>
    <property type="match status" value="1"/>
</dbReference>
<protein>
    <recommendedName>
        <fullName evidence="3">Iron-containing redox enzyme family protein</fullName>
    </recommendedName>
</protein>
<gene>
    <name evidence="1" type="ORF">HD596_005992</name>
</gene>
<evidence type="ECO:0000313" key="2">
    <source>
        <dbReference type="Proteomes" id="UP000579153"/>
    </source>
</evidence>
<accession>A0A7W9G8P4</accession>
<organism evidence="1 2">
    <name type="scientific">Nonomuraea jabiensis</name>
    <dbReference type="NCBI Taxonomy" id="882448"/>
    <lineage>
        <taxon>Bacteria</taxon>
        <taxon>Bacillati</taxon>
        <taxon>Actinomycetota</taxon>
        <taxon>Actinomycetes</taxon>
        <taxon>Streptosporangiales</taxon>
        <taxon>Streptosporangiaceae</taxon>
        <taxon>Nonomuraea</taxon>
    </lineage>
</organism>
<comment type="caution">
    <text evidence="1">The sequence shown here is derived from an EMBL/GenBank/DDBJ whole genome shotgun (WGS) entry which is preliminary data.</text>
</comment>
<dbReference type="AlphaFoldDB" id="A0A7W9G8P4"/>
<dbReference type="RefSeq" id="WP_185072578.1">
    <property type="nucleotide sequence ID" value="NZ_JACHMB010000001.1"/>
</dbReference>
<evidence type="ECO:0000313" key="1">
    <source>
        <dbReference type="EMBL" id="MBB5779236.1"/>
    </source>
</evidence>
<sequence>MTTSVRLMAKIDLVMPALLARTERMWRHPAPRELYLEWLRALHGMLRATVPLILDATTACLARDDEIARGVAVYLARHVHEEYGHDQDVVNDYARAGGDAGTLFTDPPPPCVAAVVGSQYYWIRHVHPVALLGHVAVLEGYPPPPDLAPLLSRRTGLPLDAFRTLVTHAVVDGTHREELWRAIDRLPLTPEAESLIGLSALNTAYGLAQLVDAVQLRANAAGKERSWRPSTNWKPPVST</sequence>
<dbReference type="EMBL" id="JACHMB010000001">
    <property type="protein sequence ID" value="MBB5779236.1"/>
    <property type="molecule type" value="Genomic_DNA"/>
</dbReference>
<keyword evidence="2" id="KW-1185">Reference proteome</keyword>
<evidence type="ECO:0008006" key="3">
    <source>
        <dbReference type="Google" id="ProtNLM"/>
    </source>
</evidence>